<gene>
    <name evidence="1" type="primary">g7860</name>
    <name evidence="1" type="ORF">NpPPO83_00007860</name>
</gene>
<organism evidence="1 2">
    <name type="scientific">Neofusicoccum parvum</name>
    <dbReference type="NCBI Taxonomy" id="310453"/>
    <lineage>
        <taxon>Eukaryota</taxon>
        <taxon>Fungi</taxon>
        <taxon>Dikarya</taxon>
        <taxon>Ascomycota</taxon>
        <taxon>Pezizomycotina</taxon>
        <taxon>Dothideomycetes</taxon>
        <taxon>Dothideomycetes incertae sedis</taxon>
        <taxon>Botryosphaeriales</taxon>
        <taxon>Botryosphaeriaceae</taxon>
        <taxon>Neofusicoccum</taxon>
    </lineage>
</organism>
<dbReference type="Proteomes" id="UP001165186">
    <property type="component" value="Unassembled WGS sequence"/>
</dbReference>
<evidence type="ECO:0000313" key="2">
    <source>
        <dbReference type="Proteomes" id="UP001165186"/>
    </source>
</evidence>
<comment type="caution">
    <text evidence="1">The sequence shown here is derived from an EMBL/GenBank/DDBJ whole genome shotgun (WGS) entry which is preliminary data.</text>
</comment>
<evidence type="ECO:0000313" key="1">
    <source>
        <dbReference type="EMBL" id="GME53225.1"/>
    </source>
</evidence>
<reference evidence="1" key="1">
    <citation type="submission" date="2024-09" db="EMBL/GenBank/DDBJ databases">
        <title>Draft Genome Sequences of Neofusicoccum parvum.</title>
        <authorList>
            <person name="Ashida A."/>
            <person name="Camagna M."/>
            <person name="Tanaka A."/>
            <person name="Takemoto D."/>
        </authorList>
    </citation>
    <scope>NUCLEOTIDE SEQUENCE</scope>
    <source>
        <strain evidence="1">PPO83</strain>
    </source>
</reference>
<sequence>MEATPDQEYDTPADFCHKRHFSEPYAVDKVVYLRSISSPKPRSIEHSLEYNIIEGLNNSDKYCHLCDRRGFFDHSLRLDKHLGIHMRLGMSRLVVRD</sequence>
<dbReference type="EMBL" id="BSXG01000199">
    <property type="protein sequence ID" value="GME53225.1"/>
    <property type="molecule type" value="Genomic_DNA"/>
</dbReference>
<keyword evidence="2" id="KW-1185">Reference proteome</keyword>
<protein>
    <submittedName>
        <fullName evidence="1">Uncharacterized protein</fullName>
    </submittedName>
</protein>
<accession>A0ACB5SQG2</accession>
<name>A0ACB5SQG2_9PEZI</name>
<proteinExistence type="predicted"/>